<dbReference type="Gene3D" id="3.40.630.30">
    <property type="match status" value="1"/>
</dbReference>
<feature type="domain" description="N-acetyltransferase" evidence="3">
    <location>
        <begin position="1"/>
        <end position="154"/>
    </location>
</feature>
<dbReference type="EMBL" id="RBXO01000001">
    <property type="protein sequence ID" value="RKT52655.1"/>
    <property type="molecule type" value="Genomic_DNA"/>
</dbReference>
<organism evidence="4 5">
    <name type="scientific">Saccharothrix australiensis</name>
    <dbReference type="NCBI Taxonomy" id="2072"/>
    <lineage>
        <taxon>Bacteria</taxon>
        <taxon>Bacillati</taxon>
        <taxon>Actinomycetota</taxon>
        <taxon>Actinomycetes</taxon>
        <taxon>Pseudonocardiales</taxon>
        <taxon>Pseudonocardiaceae</taxon>
        <taxon>Saccharothrix</taxon>
    </lineage>
</organism>
<dbReference type="InterPro" id="IPR000182">
    <property type="entry name" value="GNAT_dom"/>
</dbReference>
<dbReference type="InterPro" id="IPR050832">
    <property type="entry name" value="Bact_Acetyltransf"/>
</dbReference>
<accession>A0A495VWA7</accession>
<evidence type="ECO:0000259" key="3">
    <source>
        <dbReference type="PROSITE" id="PS51186"/>
    </source>
</evidence>
<dbReference type="CDD" id="cd04301">
    <property type="entry name" value="NAT_SF"/>
    <property type="match status" value="1"/>
</dbReference>
<reference evidence="4 5" key="1">
    <citation type="submission" date="2018-10" db="EMBL/GenBank/DDBJ databases">
        <title>Sequencing the genomes of 1000 actinobacteria strains.</title>
        <authorList>
            <person name="Klenk H.-P."/>
        </authorList>
    </citation>
    <scope>NUCLEOTIDE SEQUENCE [LARGE SCALE GENOMIC DNA]</scope>
    <source>
        <strain evidence="4 5">DSM 43800</strain>
    </source>
</reference>
<comment type="caution">
    <text evidence="4">The sequence shown here is derived from an EMBL/GenBank/DDBJ whole genome shotgun (WGS) entry which is preliminary data.</text>
</comment>
<gene>
    <name evidence="4" type="ORF">C8E97_1178</name>
</gene>
<dbReference type="PANTHER" id="PTHR43877">
    <property type="entry name" value="AMINOALKYLPHOSPHONATE N-ACETYLTRANSFERASE-RELATED-RELATED"/>
    <property type="match status" value="1"/>
</dbReference>
<name>A0A495VWA7_9PSEU</name>
<evidence type="ECO:0000256" key="1">
    <source>
        <dbReference type="ARBA" id="ARBA00022679"/>
    </source>
</evidence>
<evidence type="ECO:0000313" key="4">
    <source>
        <dbReference type="EMBL" id="RKT52655.1"/>
    </source>
</evidence>
<dbReference type="PROSITE" id="PS51186">
    <property type="entry name" value="GNAT"/>
    <property type="match status" value="1"/>
</dbReference>
<dbReference type="GO" id="GO:0016747">
    <property type="term" value="F:acyltransferase activity, transferring groups other than amino-acyl groups"/>
    <property type="evidence" value="ECO:0007669"/>
    <property type="project" value="InterPro"/>
</dbReference>
<evidence type="ECO:0000313" key="5">
    <source>
        <dbReference type="Proteomes" id="UP000282084"/>
    </source>
</evidence>
<keyword evidence="2" id="KW-0012">Acyltransferase</keyword>
<protein>
    <submittedName>
        <fullName evidence="4">Acetyltransferase (GNAT) family protein</fullName>
    </submittedName>
</protein>
<proteinExistence type="predicted"/>
<keyword evidence="5" id="KW-1185">Reference proteome</keyword>
<dbReference type="Pfam" id="PF00583">
    <property type="entry name" value="Acetyltransf_1"/>
    <property type="match status" value="1"/>
</dbReference>
<evidence type="ECO:0000256" key="2">
    <source>
        <dbReference type="ARBA" id="ARBA00023315"/>
    </source>
</evidence>
<sequence length="154" mass="16588">MRAARPGDVAAAAELRWRWAEEVHGTPDLALDEFTAGFTAWAARTGSSHRCLVAARCDRVVGMAWLAITPRVPHPRSFERGSGDLQCVYVRPSERGRGVGARLIGAALALARELGLERVTVHSSARAVSAYARGGFEVSPHLLQAETGRPGYAR</sequence>
<dbReference type="InterPro" id="IPR016181">
    <property type="entry name" value="Acyl_CoA_acyltransferase"/>
</dbReference>
<dbReference type="AlphaFoldDB" id="A0A495VWA7"/>
<keyword evidence="1 4" id="KW-0808">Transferase</keyword>
<dbReference type="Proteomes" id="UP000282084">
    <property type="component" value="Unassembled WGS sequence"/>
</dbReference>
<dbReference type="SUPFAM" id="SSF55729">
    <property type="entry name" value="Acyl-CoA N-acyltransferases (Nat)"/>
    <property type="match status" value="1"/>
</dbReference>